<dbReference type="InterPro" id="IPR002110">
    <property type="entry name" value="Ankyrin_rpt"/>
</dbReference>
<reference evidence="1 2" key="1">
    <citation type="journal article" date="2013" name="PLoS Genet.">
        <title>Distinctive expansion of potential virulence genes in the genome of the oomycete fish pathogen Saprolegnia parasitica.</title>
        <authorList>
            <person name="Jiang R.H."/>
            <person name="de Bruijn I."/>
            <person name="Haas B.J."/>
            <person name="Belmonte R."/>
            <person name="Lobach L."/>
            <person name="Christie J."/>
            <person name="van den Ackerveken G."/>
            <person name="Bottin A."/>
            <person name="Bulone V."/>
            <person name="Diaz-Moreno S.M."/>
            <person name="Dumas B."/>
            <person name="Fan L."/>
            <person name="Gaulin E."/>
            <person name="Govers F."/>
            <person name="Grenville-Briggs L.J."/>
            <person name="Horner N.R."/>
            <person name="Levin J.Z."/>
            <person name="Mammella M."/>
            <person name="Meijer H.J."/>
            <person name="Morris P."/>
            <person name="Nusbaum C."/>
            <person name="Oome S."/>
            <person name="Phillips A.J."/>
            <person name="van Rooyen D."/>
            <person name="Rzeszutek E."/>
            <person name="Saraiva M."/>
            <person name="Secombes C.J."/>
            <person name="Seidl M.F."/>
            <person name="Snel B."/>
            <person name="Stassen J.H."/>
            <person name="Sykes S."/>
            <person name="Tripathy S."/>
            <person name="van den Berg H."/>
            <person name="Vega-Arreguin J.C."/>
            <person name="Wawra S."/>
            <person name="Young S.K."/>
            <person name="Zeng Q."/>
            <person name="Dieguez-Uribeondo J."/>
            <person name="Russ C."/>
            <person name="Tyler B.M."/>
            <person name="van West P."/>
        </authorList>
    </citation>
    <scope>NUCLEOTIDE SEQUENCE [LARGE SCALE GENOMIC DNA]</scope>
    <source>
        <strain evidence="1 2">CBS 223.65</strain>
    </source>
</reference>
<dbReference type="GeneID" id="24128863"/>
<dbReference type="VEuPathDB" id="FungiDB:SPRG_06517"/>
<dbReference type="Pfam" id="PF13637">
    <property type="entry name" value="Ank_4"/>
    <property type="match status" value="1"/>
</dbReference>
<dbReference type="SMART" id="SM00248">
    <property type="entry name" value="ANK"/>
    <property type="match status" value="5"/>
</dbReference>
<gene>
    <name evidence="1" type="ORF">SPRG_06517</name>
</gene>
<accession>A0A067CPD9</accession>
<evidence type="ECO:0000313" key="1">
    <source>
        <dbReference type="EMBL" id="KDO28662.1"/>
    </source>
</evidence>
<dbReference type="InterPro" id="IPR036770">
    <property type="entry name" value="Ankyrin_rpt-contain_sf"/>
</dbReference>
<organism evidence="1 2">
    <name type="scientific">Saprolegnia parasitica (strain CBS 223.65)</name>
    <dbReference type="NCBI Taxonomy" id="695850"/>
    <lineage>
        <taxon>Eukaryota</taxon>
        <taxon>Sar</taxon>
        <taxon>Stramenopiles</taxon>
        <taxon>Oomycota</taxon>
        <taxon>Saprolegniomycetes</taxon>
        <taxon>Saprolegniales</taxon>
        <taxon>Saprolegniaceae</taxon>
        <taxon>Saprolegnia</taxon>
    </lineage>
</organism>
<dbReference type="SUPFAM" id="SSF48403">
    <property type="entry name" value="Ankyrin repeat"/>
    <property type="match status" value="2"/>
</dbReference>
<protein>
    <submittedName>
        <fullName evidence="1">Uncharacterized protein</fullName>
    </submittedName>
</protein>
<dbReference type="STRING" id="695850.A0A067CPD9"/>
<dbReference type="AlphaFoldDB" id="A0A067CPD9"/>
<dbReference type="PANTHER" id="PTHR46586">
    <property type="entry name" value="ANKYRIN REPEAT-CONTAINING PROTEIN"/>
    <property type="match status" value="1"/>
</dbReference>
<sequence>MAATFRSVVLGQHEIAAIVFAFQFGLYEDVRPAFRACHQLVEFVGNEYECDVSFHTAFAPDAAPEGGYTLFRASYYNLRPRQRDARFPLHVAIAEGCVQLTKRMLRCRPDLASRDAIILAFMKNRLEIVELLLDEREKVPELHQGDDIARTNTTTAERDLRHPSNFLSEMLVRADTRGVDLLQHFGPRPTDFGTVSKMLAIARATLENATLALNVFPWLTYPRLLDYVAARGFVPLVQSLHERGLECSTDAMNAAAAHGHLDVVRFLHLHRREGCTTNAMDMAAALGHVEVVQFLHVNRTEGCTSYALDCATRNGHLDVVRFLVENRAEGASPNILNDAAGNGHLDVVQYLHTLGSFGCTVAAVDDAAKNGHLEVVTFLLTNRSEGCSRDVVVRNALKSGHLRTAEYLLSLGYPLPTSVFVTGKKNLRKPEMVGVVQLLLAHGVPCDQHWIVQASAVNNVPLVRFLHAHTDPSAHPYAISVAIRGKAWDVAALSCGAVDVVSRMLQRQPELRHDNLLDLAVPNHNTDALQYLLTAGIGKPRACLVKIAGRRRHWTASKLVLPYCMDASNHLDNVLFLLKLYEESADRARTLELIKPALACHARKASQTVEFASSVAARATTLLQTDGVVDGALALVISHLCATDTDVTTARLTSLVDLVVDDELQTQLHRLPEIAVLVFEFQFGVCGDVRQALRACDALVEYDRSSYVSFPTVIAPHAAWEGSTRSFGAPGYWLCNCQRGARHVPIYEGFARLAKRLVLHSLATEGAMVVFALLENRCAVVKFEMEQRTNVSGLRRGVHTQKRTSLHANHAEGAILCALLHPCHR</sequence>
<dbReference type="RefSeq" id="XP_012200722.1">
    <property type="nucleotide sequence ID" value="XM_012345332.1"/>
</dbReference>
<proteinExistence type="predicted"/>
<dbReference type="InterPro" id="IPR052050">
    <property type="entry name" value="SecEffector_AnkRepeat"/>
</dbReference>
<evidence type="ECO:0000313" key="2">
    <source>
        <dbReference type="Proteomes" id="UP000030745"/>
    </source>
</evidence>
<keyword evidence="2" id="KW-1185">Reference proteome</keyword>
<dbReference type="Proteomes" id="UP000030745">
    <property type="component" value="Unassembled WGS sequence"/>
</dbReference>
<dbReference type="Gene3D" id="1.25.40.20">
    <property type="entry name" value="Ankyrin repeat-containing domain"/>
    <property type="match status" value="3"/>
</dbReference>
<name>A0A067CPD9_SAPPC</name>
<dbReference type="PANTHER" id="PTHR46586:SF3">
    <property type="entry name" value="ANKYRIN REPEAT-CONTAINING PROTEIN"/>
    <property type="match status" value="1"/>
</dbReference>
<dbReference type="KEGG" id="spar:SPRG_06517"/>
<dbReference type="EMBL" id="KK583210">
    <property type="protein sequence ID" value="KDO28662.1"/>
    <property type="molecule type" value="Genomic_DNA"/>
</dbReference>